<dbReference type="AlphaFoldDB" id="A0A0P1AWL8"/>
<name>A0A0P1AWL8_PLAHL</name>
<protein>
    <submittedName>
        <fullName evidence="2">Uncharacterized protein</fullName>
    </submittedName>
</protein>
<evidence type="ECO:0000313" key="2">
    <source>
        <dbReference type="EMBL" id="CEG45872.1"/>
    </source>
</evidence>
<feature type="region of interest" description="Disordered" evidence="1">
    <location>
        <begin position="1"/>
        <end position="67"/>
    </location>
</feature>
<evidence type="ECO:0000313" key="3">
    <source>
        <dbReference type="Proteomes" id="UP000054928"/>
    </source>
</evidence>
<feature type="region of interest" description="Disordered" evidence="1">
    <location>
        <begin position="579"/>
        <end position="609"/>
    </location>
</feature>
<organism evidence="2 3">
    <name type="scientific">Plasmopara halstedii</name>
    <name type="common">Downy mildew of sunflower</name>
    <dbReference type="NCBI Taxonomy" id="4781"/>
    <lineage>
        <taxon>Eukaryota</taxon>
        <taxon>Sar</taxon>
        <taxon>Stramenopiles</taxon>
        <taxon>Oomycota</taxon>
        <taxon>Peronosporomycetes</taxon>
        <taxon>Peronosporales</taxon>
        <taxon>Peronosporaceae</taxon>
        <taxon>Plasmopara</taxon>
    </lineage>
</organism>
<proteinExistence type="predicted"/>
<reference evidence="3" key="1">
    <citation type="submission" date="2014-09" db="EMBL/GenBank/DDBJ databases">
        <authorList>
            <person name="Sharma Rahul"/>
            <person name="Thines Marco"/>
        </authorList>
    </citation>
    <scope>NUCLEOTIDE SEQUENCE [LARGE SCALE GENOMIC DNA]</scope>
</reference>
<dbReference type="Proteomes" id="UP000054928">
    <property type="component" value="Unassembled WGS sequence"/>
</dbReference>
<feature type="region of interest" description="Disordered" evidence="1">
    <location>
        <begin position="331"/>
        <end position="374"/>
    </location>
</feature>
<evidence type="ECO:0000256" key="1">
    <source>
        <dbReference type="SAM" id="MobiDB-lite"/>
    </source>
</evidence>
<dbReference type="RefSeq" id="XP_024582241.1">
    <property type="nucleotide sequence ID" value="XM_024716664.1"/>
</dbReference>
<feature type="compositionally biased region" description="Basic and acidic residues" evidence="1">
    <location>
        <begin position="386"/>
        <end position="409"/>
    </location>
</feature>
<dbReference type="EMBL" id="CCYD01001774">
    <property type="protein sequence ID" value="CEG45872.1"/>
    <property type="molecule type" value="Genomic_DNA"/>
</dbReference>
<feature type="compositionally biased region" description="Acidic residues" evidence="1">
    <location>
        <begin position="410"/>
        <end position="420"/>
    </location>
</feature>
<feature type="region of interest" description="Disordered" evidence="1">
    <location>
        <begin position="88"/>
        <end position="109"/>
    </location>
</feature>
<feature type="compositionally biased region" description="Low complexity" evidence="1">
    <location>
        <begin position="21"/>
        <end position="32"/>
    </location>
</feature>
<dbReference type="GeneID" id="36397200"/>
<keyword evidence="3" id="KW-1185">Reference proteome</keyword>
<feature type="region of interest" description="Disordered" evidence="1">
    <location>
        <begin position="386"/>
        <end position="422"/>
    </location>
</feature>
<feature type="compositionally biased region" description="Acidic residues" evidence="1">
    <location>
        <begin position="40"/>
        <end position="50"/>
    </location>
</feature>
<dbReference type="OMA" id="VQCREFE"/>
<dbReference type="OrthoDB" id="76213at2759"/>
<feature type="region of interest" description="Disordered" evidence="1">
    <location>
        <begin position="253"/>
        <end position="291"/>
    </location>
</feature>
<accession>A0A0P1AWL8</accession>
<sequence length="624" mass="69329">MRMLAMNPLMHETERRRANHVSRVVHSPSVSSDTDKEGDALDDDVDELDPVDGFPSPPARVRPRRRFVKPGVTTYELSFSRRPARRVSASKDEISDDKEADEYHPALPGAYRPTPVVSSLSSVLTEVMTGKTQALNNIIDTTPPQPNVTYVVEHAHDGTPYVAASDGNRYFENSTIGQIFLNPVSSQSEPKAEESNLNFIQSGGWNHQQQSTRRPDLVDGVITTGDGSAESDVDTKKGSKALLSFKNFHKSKKKTGLADMGTGQEKENTMQDTHNGISVPNPDRNRAGSCWEPTAHQDTAQEFQEQQLASVQLLDSTGMLSAQQASSDLLVESETASNSSSSSSIKTLPRLQPKKDLPAPPLAVNAYDEDDNPLCRSFQNVRDVDSMRSSLRKEEHNDDHEHDNEHDDIAVDGEIPDADSPDFSGRVRVSSGATSVVEFVGGFKGQLSRRTGANGLITRKRAVRHARLTAEEQKAADLAKKIREARNRIPLEFRDEYQSSAGQKQLQKKKKWRAVSRHVHFNTDVLVREFDVESEEEDDGYNSPDEIVDAVQLVSKRDVVYAEDVVSTFPMEQLELPPNQHETIGHDFPSPPSTDNADEANRYAQDPLTFSQLKNDKRMSFSEL</sequence>